<proteinExistence type="predicted"/>
<keyword evidence="2" id="KW-0456">Lyase</keyword>
<dbReference type="Pfam" id="PF04752">
    <property type="entry name" value="ChaC"/>
    <property type="match status" value="1"/>
</dbReference>
<dbReference type="CDD" id="cd06661">
    <property type="entry name" value="GGCT_like"/>
    <property type="match status" value="1"/>
</dbReference>
<name>A0A109UZU5_9SACH</name>
<evidence type="ECO:0000256" key="1">
    <source>
        <dbReference type="ARBA" id="ARBA00012344"/>
    </source>
</evidence>
<protein>
    <recommendedName>
        <fullName evidence="1">glutathione-specific gamma-glutamylcyclotransferase</fullName>
        <ecNumber evidence="1">4.3.2.7</ecNumber>
    </recommendedName>
</protein>
<evidence type="ECO:0000313" key="3">
    <source>
        <dbReference type="EMBL" id="AMD21898.1"/>
    </source>
</evidence>
<dbReference type="EMBL" id="CP014246">
    <property type="protein sequence ID" value="AMD21898.1"/>
    <property type="molecule type" value="Genomic_DNA"/>
</dbReference>
<dbReference type="InterPro" id="IPR013024">
    <property type="entry name" value="GGCT-like"/>
</dbReference>
<keyword evidence="4" id="KW-1185">Reference proteome</keyword>
<dbReference type="GO" id="GO:0006751">
    <property type="term" value="P:glutathione catabolic process"/>
    <property type="evidence" value="ECO:0007669"/>
    <property type="project" value="InterPro"/>
</dbReference>
<dbReference type="GO" id="GO:0061928">
    <property type="term" value="F:glutathione specific gamma-glutamylcyclotransferase activity"/>
    <property type="evidence" value="ECO:0007669"/>
    <property type="project" value="UniProtKB-EC"/>
</dbReference>
<dbReference type="STRING" id="45286.A0A109UZU5"/>
<dbReference type="GO" id="GO:0005737">
    <property type="term" value="C:cytoplasm"/>
    <property type="evidence" value="ECO:0007669"/>
    <property type="project" value="TreeGrafter"/>
</dbReference>
<dbReference type="InterPro" id="IPR006840">
    <property type="entry name" value="ChaC"/>
</dbReference>
<reference evidence="3 4" key="1">
    <citation type="submission" date="2016-01" db="EMBL/GenBank/DDBJ databases">
        <title>Genome sequence of the yeast Holleya sinecauda.</title>
        <authorList>
            <person name="Dietrich F.S."/>
        </authorList>
    </citation>
    <scope>NUCLEOTIDE SEQUENCE [LARGE SCALE GENOMIC DNA]</scope>
    <source>
        <strain evidence="3 4">ATCC 58844</strain>
    </source>
</reference>
<dbReference type="Proteomes" id="UP000243052">
    <property type="component" value="Chromosome vi"/>
</dbReference>
<evidence type="ECO:0000256" key="2">
    <source>
        <dbReference type="ARBA" id="ARBA00023239"/>
    </source>
</evidence>
<accession>A0A109UZU5</accession>
<dbReference type="GeneID" id="28725217"/>
<organism evidence="3 4">
    <name type="scientific">Eremothecium sinecaudum</name>
    <dbReference type="NCBI Taxonomy" id="45286"/>
    <lineage>
        <taxon>Eukaryota</taxon>
        <taxon>Fungi</taxon>
        <taxon>Dikarya</taxon>
        <taxon>Ascomycota</taxon>
        <taxon>Saccharomycotina</taxon>
        <taxon>Saccharomycetes</taxon>
        <taxon>Saccharomycetales</taxon>
        <taxon>Saccharomycetaceae</taxon>
        <taxon>Eremothecium</taxon>
    </lineage>
</organism>
<dbReference type="AlphaFoldDB" id="A0A109UZU5"/>
<dbReference type="Gene3D" id="3.10.490.10">
    <property type="entry name" value="Gamma-glutamyl cyclotransferase-like"/>
    <property type="match status" value="1"/>
</dbReference>
<dbReference type="PANTHER" id="PTHR12192:SF2">
    <property type="entry name" value="GLUTATHIONE-SPECIFIC GAMMA-GLUTAMYLCYCLOTRANSFERASE 2"/>
    <property type="match status" value="1"/>
</dbReference>
<evidence type="ECO:0000313" key="4">
    <source>
        <dbReference type="Proteomes" id="UP000243052"/>
    </source>
</evidence>
<gene>
    <name evidence="3" type="ORF">AW171_hschr63888</name>
</gene>
<dbReference type="PANTHER" id="PTHR12192">
    <property type="entry name" value="CATION TRANSPORT PROTEIN CHAC-RELATED"/>
    <property type="match status" value="1"/>
</dbReference>
<dbReference type="OrthoDB" id="1933483at2759"/>
<sequence length="223" mass="24965">MTFQDGIWVVGYGSLIFKPPPHYTHRVPGTIQNYKRRMWQSSTDHRGTCDTPGRVATLVPCPKSITIVVAYFIPAKYAKLVKEYLDFREKEGYILHSVDVHLSPSESQKLELEQSFAKLPVDPLTCRPIVQSMVYIGVEGNSSYVGPEDIDLTASVVSKAVGPSGDNYEYLKLLYQSLEEIATSMNAALHEVEDEYLKSLFLATELKINQSFGTKDLIIAQPS</sequence>
<dbReference type="RefSeq" id="XP_017988894.1">
    <property type="nucleotide sequence ID" value="XM_018133405.1"/>
</dbReference>
<dbReference type="EC" id="4.3.2.7" evidence="1"/>